<keyword evidence="8" id="KW-0472">Membrane</keyword>
<keyword evidence="5" id="KW-1015">Disulfide bond</keyword>
<keyword evidence="6" id="KW-0325">Glycoprotein</keyword>
<evidence type="ECO:0000256" key="4">
    <source>
        <dbReference type="ARBA" id="ARBA00022525"/>
    </source>
</evidence>
<evidence type="ECO:0000256" key="1">
    <source>
        <dbReference type="ARBA" id="ARBA00004613"/>
    </source>
</evidence>
<name>A0AAV2NEX7_9HYME</name>
<dbReference type="InterPro" id="IPR008983">
    <property type="entry name" value="Tumour_necrosis_fac-like_dom"/>
</dbReference>
<evidence type="ECO:0000256" key="3">
    <source>
        <dbReference type="ARBA" id="ARBA00022514"/>
    </source>
</evidence>
<accession>A0AAV2NEX7</accession>
<gene>
    <name evidence="10" type="ORF">LPLAT_LOCUS4514</name>
</gene>
<dbReference type="Pfam" id="PF00229">
    <property type="entry name" value="TNF"/>
    <property type="match status" value="1"/>
</dbReference>
<sequence length="604" mass="69154">MQDELCPRHSIVLSNYKDVCEHVSLRVEFTKLDEAIILPNRPTSAMTSVLTEEDSKAAKMKQRLMSNGHVKEDTRSFLNFSRENLSVSHSDLEQRFNRSRRRPSRNMIILSVSTFMIFILCLGLVSWKLTSNDREIEQLKRDVDSLKRFLKLDLINEIKTLKELYEESSEDNDPGEADIDNADYDSNYDDDGSASHDYPDNSRTLLTYDSRSSSFLKTTTTSVPTSTDLDYLHKAIAENKQETYKNIERERLEEEHTTPLNREKIGDANRAEHKSSDIITMSASTGYIKESVKLKRSVRDHTVADDSLVDTSNYHRAGRYPTKKANQRLSKTRSYPSDESHTNNTEIIALLQQTSSIPHSPKKYHTHARLETLPPVHEGQLSEAITRPNNRMSESSETTSGDGRVNWRDAHRDIEETEIHKSVQNFKAAAKELRRRLTRRHLRAPRQVYAIHYGADSALFTAEDEHTGNGRARHNNGVFKAWRPSDWVADLDMNRHFTLATDGKLTVHEPGLYLAYAQIHYLDEHDENGFRLLVNGRPILQCMVYSPGVGHKSRSCFSAQVTVLQAGDHLVLKDIGSARYTLFQHDKSFFGLVKLGELRQQQKH</sequence>
<feature type="region of interest" description="Disordered" evidence="7">
    <location>
        <begin position="314"/>
        <end position="342"/>
    </location>
</feature>
<dbReference type="PROSITE" id="PS50049">
    <property type="entry name" value="THD_2"/>
    <property type="match status" value="1"/>
</dbReference>
<protein>
    <recommendedName>
        <fullName evidence="9">THD domain-containing protein</fullName>
    </recommendedName>
</protein>
<dbReference type="GO" id="GO:0016020">
    <property type="term" value="C:membrane"/>
    <property type="evidence" value="ECO:0007669"/>
    <property type="project" value="InterPro"/>
</dbReference>
<dbReference type="EMBL" id="OZ034837">
    <property type="protein sequence ID" value="CAL1678727.1"/>
    <property type="molecule type" value="Genomic_DNA"/>
</dbReference>
<evidence type="ECO:0000313" key="11">
    <source>
        <dbReference type="Proteomes" id="UP001497644"/>
    </source>
</evidence>
<feature type="domain" description="THD" evidence="9">
    <location>
        <begin position="456"/>
        <end position="595"/>
    </location>
</feature>
<dbReference type="InterPro" id="IPR006052">
    <property type="entry name" value="TNF_dom"/>
</dbReference>
<organism evidence="10 11">
    <name type="scientific">Lasius platythorax</name>
    <dbReference type="NCBI Taxonomy" id="488582"/>
    <lineage>
        <taxon>Eukaryota</taxon>
        <taxon>Metazoa</taxon>
        <taxon>Ecdysozoa</taxon>
        <taxon>Arthropoda</taxon>
        <taxon>Hexapoda</taxon>
        <taxon>Insecta</taxon>
        <taxon>Pterygota</taxon>
        <taxon>Neoptera</taxon>
        <taxon>Endopterygota</taxon>
        <taxon>Hymenoptera</taxon>
        <taxon>Apocrita</taxon>
        <taxon>Aculeata</taxon>
        <taxon>Formicoidea</taxon>
        <taxon>Formicidae</taxon>
        <taxon>Formicinae</taxon>
        <taxon>Lasius</taxon>
        <taxon>Lasius</taxon>
    </lineage>
</organism>
<keyword evidence="11" id="KW-1185">Reference proteome</keyword>
<feature type="compositionally biased region" description="Acidic residues" evidence="7">
    <location>
        <begin position="166"/>
        <end position="192"/>
    </location>
</feature>
<feature type="region of interest" description="Disordered" evidence="7">
    <location>
        <begin position="165"/>
        <end position="203"/>
    </location>
</feature>
<dbReference type="GO" id="GO:0006955">
    <property type="term" value="P:immune response"/>
    <property type="evidence" value="ECO:0007669"/>
    <property type="project" value="InterPro"/>
</dbReference>
<dbReference type="PANTHER" id="PTHR15151:SF24">
    <property type="entry name" value="A PROLIFERATION-INDUCING LIGAND-LIKE PROTEIN-RELATED"/>
    <property type="match status" value="1"/>
</dbReference>
<evidence type="ECO:0000256" key="7">
    <source>
        <dbReference type="SAM" id="MobiDB-lite"/>
    </source>
</evidence>
<dbReference type="GO" id="GO:0005615">
    <property type="term" value="C:extracellular space"/>
    <property type="evidence" value="ECO:0007669"/>
    <property type="project" value="UniProtKB-KW"/>
</dbReference>
<keyword evidence="8" id="KW-0812">Transmembrane</keyword>
<feature type="region of interest" description="Disordered" evidence="7">
    <location>
        <begin position="382"/>
        <end position="406"/>
    </location>
</feature>
<feature type="compositionally biased region" description="Basic residues" evidence="7">
    <location>
        <begin position="316"/>
        <end position="326"/>
    </location>
</feature>
<proteinExistence type="inferred from homology"/>
<dbReference type="GO" id="GO:0005125">
    <property type="term" value="F:cytokine activity"/>
    <property type="evidence" value="ECO:0007669"/>
    <property type="project" value="UniProtKB-KW"/>
</dbReference>
<dbReference type="InterPro" id="IPR051748">
    <property type="entry name" value="TNF_Ligand_Superfamily"/>
</dbReference>
<dbReference type="SUPFAM" id="SSF49842">
    <property type="entry name" value="TNF-like"/>
    <property type="match status" value="1"/>
</dbReference>
<dbReference type="Proteomes" id="UP001497644">
    <property type="component" value="Chromosome 14"/>
</dbReference>
<evidence type="ECO:0000256" key="2">
    <source>
        <dbReference type="ARBA" id="ARBA00008670"/>
    </source>
</evidence>
<keyword evidence="8" id="KW-1133">Transmembrane helix</keyword>
<comment type="subcellular location">
    <subcellularLocation>
        <location evidence="1">Secreted</location>
    </subcellularLocation>
</comment>
<feature type="transmembrane region" description="Helical" evidence="8">
    <location>
        <begin position="107"/>
        <end position="127"/>
    </location>
</feature>
<keyword evidence="4" id="KW-0964">Secreted</keyword>
<evidence type="ECO:0000256" key="8">
    <source>
        <dbReference type="SAM" id="Phobius"/>
    </source>
</evidence>
<dbReference type="AlphaFoldDB" id="A0AAV2NEX7"/>
<comment type="similarity">
    <text evidence="2">Belongs to the tumor necrosis factor family.</text>
</comment>
<evidence type="ECO:0000259" key="9">
    <source>
        <dbReference type="PROSITE" id="PS50049"/>
    </source>
</evidence>
<dbReference type="Gene3D" id="2.60.120.40">
    <property type="match status" value="1"/>
</dbReference>
<dbReference type="GO" id="GO:0005164">
    <property type="term" value="F:tumor necrosis factor receptor binding"/>
    <property type="evidence" value="ECO:0007669"/>
    <property type="project" value="InterPro"/>
</dbReference>
<reference evidence="10" key="1">
    <citation type="submission" date="2024-04" db="EMBL/GenBank/DDBJ databases">
        <authorList>
            <consortium name="Molecular Ecology Group"/>
        </authorList>
    </citation>
    <scope>NUCLEOTIDE SEQUENCE</scope>
</reference>
<feature type="compositionally biased region" description="Polar residues" evidence="7">
    <location>
        <begin position="387"/>
        <end position="401"/>
    </location>
</feature>
<evidence type="ECO:0000256" key="5">
    <source>
        <dbReference type="ARBA" id="ARBA00023157"/>
    </source>
</evidence>
<evidence type="ECO:0000313" key="10">
    <source>
        <dbReference type="EMBL" id="CAL1678727.1"/>
    </source>
</evidence>
<evidence type="ECO:0000256" key="6">
    <source>
        <dbReference type="ARBA" id="ARBA00023180"/>
    </source>
</evidence>
<keyword evidence="3" id="KW-0202">Cytokine</keyword>
<dbReference type="PANTHER" id="PTHR15151">
    <property type="entry name" value="PROTEIN EIGER"/>
    <property type="match status" value="1"/>
</dbReference>